<proteinExistence type="predicted"/>
<protein>
    <submittedName>
        <fullName evidence="1">Uncharacterized protein</fullName>
    </submittedName>
</protein>
<gene>
    <name evidence="1" type="ORF">CCALI_01743</name>
</gene>
<keyword evidence="2" id="KW-1185">Reference proteome</keyword>
<dbReference type="AlphaFoldDB" id="S0EV20"/>
<accession>S0EV20</accession>
<name>S0EV20_CHTCT</name>
<dbReference type="KEGG" id="ccz:CCALI_01743"/>
<dbReference type="PATRIC" id="fig|1303518.3.peg.1799"/>
<dbReference type="EMBL" id="HF951689">
    <property type="protein sequence ID" value="CCW35556.1"/>
    <property type="molecule type" value="Genomic_DNA"/>
</dbReference>
<sequence length="43" mass="5054">MNRQEGIANYSPFAIRQKNEIVPSKGIIKPFERDFLCSEKRNQ</sequence>
<evidence type="ECO:0000313" key="1">
    <source>
        <dbReference type="EMBL" id="CCW35556.1"/>
    </source>
</evidence>
<dbReference type="HOGENOM" id="CLU_3231445_0_0_0"/>
<dbReference type="Proteomes" id="UP000014227">
    <property type="component" value="Chromosome I"/>
</dbReference>
<reference evidence="2" key="1">
    <citation type="submission" date="2013-03" db="EMBL/GenBank/DDBJ databases">
        <title>Genome sequence of Chthonomonas calidirosea, the first sequenced genome from the Armatimonadetes phylum (formally candidate division OP10).</title>
        <authorList>
            <person name="Lee K.C.Y."/>
            <person name="Morgan X.C."/>
            <person name="Dunfield P.F."/>
            <person name="Tamas I."/>
            <person name="Houghton K.M."/>
            <person name="Vyssotski M."/>
            <person name="Ryan J.L.J."/>
            <person name="Lagutin K."/>
            <person name="McDonald I.R."/>
            <person name="Stott M.B."/>
        </authorList>
    </citation>
    <scope>NUCLEOTIDE SEQUENCE [LARGE SCALE GENOMIC DNA]</scope>
    <source>
        <strain evidence="2">DSM 23976 / ICMP 18418 / T49</strain>
    </source>
</reference>
<organism evidence="1 2">
    <name type="scientific">Chthonomonas calidirosea (strain DSM 23976 / ICMP 18418 / T49)</name>
    <dbReference type="NCBI Taxonomy" id="1303518"/>
    <lineage>
        <taxon>Bacteria</taxon>
        <taxon>Bacillati</taxon>
        <taxon>Armatimonadota</taxon>
        <taxon>Chthonomonadia</taxon>
        <taxon>Chthonomonadales</taxon>
        <taxon>Chthonomonadaceae</taxon>
        <taxon>Chthonomonas</taxon>
    </lineage>
</organism>
<dbReference type="InParanoid" id="S0EV20"/>
<evidence type="ECO:0000313" key="2">
    <source>
        <dbReference type="Proteomes" id="UP000014227"/>
    </source>
</evidence>